<evidence type="ECO:0000256" key="1">
    <source>
        <dbReference type="SAM" id="MobiDB-lite"/>
    </source>
</evidence>
<dbReference type="AlphaFoldDB" id="A0A423WSR7"/>
<reference evidence="3 4" key="1">
    <citation type="submission" date="2015-09" db="EMBL/GenBank/DDBJ databases">
        <title>Host preference determinants of Valsa canker pathogens revealed by comparative genomics.</title>
        <authorList>
            <person name="Yin Z."/>
            <person name="Huang L."/>
        </authorList>
    </citation>
    <scope>NUCLEOTIDE SEQUENCE [LARGE SCALE GENOMIC DNA]</scope>
    <source>
        <strain evidence="3 4">03-1</strain>
    </source>
</reference>
<organism evidence="3 4">
    <name type="scientific">Cytospora schulzeri</name>
    <dbReference type="NCBI Taxonomy" id="448051"/>
    <lineage>
        <taxon>Eukaryota</taxon>
        <taxon>Fungi</taxon>
        <taxon>Dikarya</taxon>
        <taxon>Ascomycota</taxon>
        <taxon>Pezizomycotina</taxon>
        <taxon>Sordariomycetes</taxon>
        <taxon>Sordariomycetidae</taxon>
        <taxon>Diaporthales</taxon>
        <taxon>Cytosporaceae</taxon>
        <taxon>Cytospora</taxon>
    </lineage>
</organism>
<comment type="caution">
    <text evidence="3">The sequence shown here is derived from an EMBL/GenBank/DDBJ whole genome shotgun (WGS) entry which is preliminary data.</text>
</comment>
<dbReference type="STRING" id="356882.A0A423WSR7"/>
<evidence type="ECO:0000259" key="2">
    <source>
        <dbReference type="PROSITE" id="PS50011"/>
    </source>
</evidence>
<dbReference type="Gene3D" id="1.10.510.10">
    <property type="entry name" value="Transferase(Phosphotransferase) domain 1"/>
    <property type="match status" value="1"/>
</dbReference>
<dbReference type="Proteomes" id="UP000283895">
    <property type="component" value="Unassembled WGS sequence"/>
</dbReference>
<dbReference type="GO" id="GO:0005524">
    <property type="term" value="F:ATP binding"/>
    <property type="evidence" value="ECO:0007669"/>
    <property type="project" value="InterPro"/>
</dbReference>
<dbReference type="EMBL" id="LKEA01000010">
    <property type="protein sequence ID" value="ROW06576.1"/>
    <property type="molecule type" value="Genomic_DNA"/>
</dbReference>
<dbReference type="PROSITE" id="PS50011">
    <property type="entry name" value="PROTEIN_KINASE_DOM"/>
    <property type="match status" value="1"/>
</dbReference>
<keyword evidence="4" id="KW-1185">Reference proteome</keyword>
<sequence length="229" mass="25391">MVQIGDLGLSASFTQNDRRDLLKIMRARTFGKDIIFTPEQTTKDWDYLDTAPILLNEPTAGNYDWWTNLYQVAHVMWQLITGLRPVVPPECSREEFTRPDGTSFYAWTYGGLVLDERYGYTDRDLRKIVAQGMAHQPSDRPTMTELEAIILDKISTNWAAAELMPERKTAIRDILDRPPPSTGGLAPPFAPPPNQVAGNAAPPAQGLNPRIAGFRPGGLNPGAAVFRPG</sequence>
<dbReference type="SUPFAM" id="SSF56112">
    <property type="entry name" value="Protein kinase-like (PK-like)"/>
    <property type="match status" value="1"/>
</dbReference>
<accession>A0A423WSR7</accession>
<name>A0A423WSR7_9PEZI</name>
<protein>
    <recommendedName>
        <fullName evidence="2">Protein kinase domain-containing protein</fullName>
    </recommendedName>
</protein>
<gene>
    <name evidence="3" type="ORF">VMCG_04264</name>
</gene>
<dbReference type="InterPro" id="IPR000719">
    <property type="entry name" value="Prot_kinase_dom"/>
</dbReference>
<feature type="region of interest" description="Disordered" evidence="1">
    <location>
        <begin position="197"/>
        <end position="229"/>
    </location>
</feature>
<feature type="domain" description="Protein kinase" evidence="2">
    <location>
        <begin position="1"/>
        <end position="150"/>
    </location>
</feature>
<proteinExistence type="predicted"/>
<evidence type="ECO:0000313" key="3">
    <source>
        <dbReference type="EMBL" id="ROW06576.1"/>
    </source>
</evidence>
<dbReference type="InterPro" id="IPR011009">
    <property type="entry name" value="Kinase-like_dom_sf"/>
</dbReference>
<evidence type="ECO:0000313" key="4">
    <source>
        <dbReference type="Proteomes" id="UP000283895"/>
    </source>
</evidence>
<dbReference type="OrthoDB" id="4062651at2759"/>
<dbReference type="GO" id="GO:0004672">
    <property type="term" value="F:protein kinase activity"/>
    <property type="evidence" value="ECO:0007669"/>
    <property type="project" value="InterPro"/>
</dbReference>